<feature type="compositionally biased region" description="Basic and acidic residues" evidence="8">
    <location>
        <begin position="65"/>
        <end position="76"/>
    </location>
</feature>
<feature type="transmembrane region" description="Helical" evidence="9">
    <location>
        <begin position="387"/>
        <end position="410"/>
    </location>
</feature>
<evidence type="ECO:0000313" key="11">
    <source>
        <dbReference type="EMBL" id="MYM20271.1"/>
    </source>
</evidence>
<evidence type="ECO:0000259" key="10">
    <source>
        <dbReference type="Pfam" id="PF00361"/>
    </source>
</evidence>
<feature type="region of interest" description="Disordered" evidence="8">
    <location>
        <begin position="776"/>
        <end position="797"/>
    </location>
</feature>
<dbReference type="PANTHER" id="PTHR42703:SF1">
    <property type="entry name" value="NA(+)_H(+) ANTIPORTER SUBUNIT D1"/>
    <property type="match status" value="1"/>
</dbReference>
<feature type="transmembrane region" description="Helical" evidence="9">
    <location>
        <begin position="224"/>
        <end position="247"/>
    </location>
</feature>
<comment type="similarity">
    <text evidence="2">Belongs to the CPA3 antiporters (TC 2.A.63) subunit D family.</text>
</comment>
<dbReference type="PANTHER" id="PTHR42703">
    <property type="entry name" value="NADH DEHYDROGENASE"/>
    <property type="match status" value="1"/>
</dbReference>
<dbReference type="InterPro" id="IPR001750">
    <property type="entry name" value="ND/Mrp_TM"/>
</dbReference>
<dbReference type="NCBIfam" id="NF009308">
    <property type="entry name" value="PRK12665.1"/>
    <property type="match status" value="1"/>
</dbReference>
<evidence type="ECO:0000313" key="12">
    <source>
        <dbReference type="Proteomes" id="UP000469215"/>
    </source>
</evidence>
<feature type="domain" description="NADH:quinone oxidoreductase/Mrp antiporter transmembrane" evidence="10">
    <location>
        <begin position="353"/>
        <end position="643"/>
    </location>
</feature>
<proteinExistence type="inferred from homology"/>
<feature type="transmembrane region" description="Helical" evidence="9">
    <location>
        <begin position="583"/>
        <end position="602"/>
    </location>
</feature>
<dbReference type="GO" id="GO:0042773">
    <property type="term" value="P:ATP synthesis coupled electron transport"/>
    <property type="evidence" value="ECO:0007669"/>
    <property type="project" value="InterPro"/>
</dbReference>
<evidence type="ECO:0000256" key="1">
    <source>
        <dbReference type="ARBA" id="ARBA00004651"/>
    </source>
</evidence>
<feature type="transmembrane region" description="Helical" evidence="9">
    <location>
        <begin position="550"/>
        <end position="571"/>
    </location>
</feature>
<dbReference type="AlphaFoldDB" id="A0A6N9H8W9"/>
<feature type="transmembrane region" description="Helical" evidence="9">
    <location>
        <begin position="430"/>
        <end position="455"/>
    </location>
</feature>
<dbReference type="Proteomes" id="UP000469215">
    <property type="component" value="Unassembled WGS sequence"/>
</dbReference>
<keyword evidence="12" id="KW-1185">Reference proteome</keyword>
<feature type="transmembrane region" description="Helical" evidence="9">
    <location>
        <begin position="333"/>
        <end position="353"/>
    </location>
</feature>
<feature type="transmembrane region" description="Helical" evidence="9">
    <location>
        <begin position="495"/>
        <end position="516"/>
    </location>
</feature>
<dbReference type="PRINTS" id="PR01437">
    <property type="entry name" value="NUOXDRDTASE4"/>
</dbReference>
<keyword evidence="6 9" id="KW-0472">Membrane</keyword>
<comment type="caution">
    <text evidence="11">The sequence shown here is derived from an EMBL/GenBank/DDBJ whole genome shotgun (WGS) entry which is preliminary data.</text>
</comment>
<feature type="transmembrane region" description="Helical" evidence="9">
    <location>
        <begin position="728"/>
        <end position="752"/>
    </location>
</feature>
<comment type="subcellular location">
    <subcellularLocation>
        <location evidence="1">Cell membrane</location>
        <topology evidence="1">Multi-pass membrane protein</topology>
    </subcellularLocation>
    <subcellularLocation>
        <location evidence="7">Membrane</location>
        <topology evidence="7">Multi-pass membrane protein</topology>
    </subcellularLocation>
</comment>
<feature type="compositionally biased region" description="Basic residues" evidence="8">
    <location>
        <begin position="132"/>
        <end position="145"/>
    </location>
</feature>
<sequence length="797" mass="85336">MGAGCDPAVRHAADHGRPLRLRGLPHARPLAHARPAGLPALRQRGQHPHRPHRRQGRPAPHHRWQGPEHRRHERSPAPRARAHRHRHHVRHDGVPAGAHLPLLEARAPREHRRRPRGHPRGRDEGPRLAGGGRHRRGPGGHRIRRRGGEPRARRPGRRPRRHPRRARLGPRSRGRARRRGRARARRRRGGRAGARARRRAGTRCRPGLGQRLGVPGEGGEPVSIAALVPLPVVLPLLGAGFTLLFAGRVRLQNAVTVGTLTAVLAIGIVLLVGVDSGGTQVVAVGGWQLPFGIALVVDRLSALMLVVSTIVTLGVLLYAVGQEMADTSRETPVSVFNPAYLILCAGVANAFIAGDLFNLYVGFEMLLAASYVLLTLGATADRIRVGATYIVISLVSSLVFLVAIALVYAATGTVNMAQLSQRLDQLPADVQLILHIALLLGFGIKAAVFPLSFWLPDSYPTAPAPVTAVFAGLLTKVGIYAIIRTETVIFIASNLRVPLLVVAGLTMIVGILGAIAQTEIKRMLSFTLVSHIGYLLFGVAMGTVAGLAAALFYTVHHIIVQTALFLAVGLVEQRAGTTSTRRLGGLALLSPLLAVLFFVPGLNFSGIPPFSGFIGKVALFQAGAEGGDWLNYALIAAGALTSLLTLYVIGRTWNLAFWRDPDQVEEPTPELVDEMAHLRESRSRQQALRRRAEKHAGEQGRPVPEAPIASAIDTVPQQAAPARLPLTMVLPTAAMVAVSVALTVFAGPLWALSTRAAENLHNPGAYAEQVLGPDAVEAPDNGSGQVIEDAQRGGSDG</sequence>
<keyword evidence="4 7" id="KW-0812">Transmembrane</keyword>
<dbReference type="GO" id="GO:0005886">
    <property type="term" value="C:plasma membrane"/>
    <property type="evidence" value="ECO:0007669"/>
    <property type="project" value="UniProtKB-SubCell"/>
</dbReference>
<feature type="region of interest" description="Disordered" evidence="8">
    <location>
        <begin position="1"/>
        <end position="22"/>
    </location>
</feature>
<evidence type="ECO:0000256" key="6">
    <source>
        <dbReference type="ARBA" id="ARBA00023136"/>
    </source>
</evidence>
<feature type="transmembrane region" description="Helical" evidence="9">
    <location>
        <begin position="300"/>
        <end position="321"/>
    </location>
</feature>
<feature type="transmembrane region" description="Helical" evidence="9">
    <location>
        <begin position="462"/>
        <end position="483"/>
    </location>
</feature>
<evidence type="ECO:0000256" key="4">
    <source>
        <dbReference type="ARBA" id="ARBA00022692"/>
    </source>
</evidence>
<evidence type="ECO:0000256" key="3">
    <source>
        <dbReference type="ARBA" id="ARBA00022475"/>
    </source>
</evidence>
<feature type="compositionally biased region" description="Basic residues" evidence="8">
    <location>
        <begin position="109"/>
        <end position="119"/>
    </location>
</feature>
<feature type="transmembrane region" description="Helical" evidence="9">
    <location>
        <begin position="523"/>
        <end position="544"/>
    </location>
</feature>
<dbReference type="InterPro" id="IPR003918">
    <property type="entry name" value="NADH_UbQ_OxRdtase"/>
</dbReference>
<feature type="compositionally biased region" description="Basic and acidic residues" evidence="8">
    <location>
        <begin position="8"/>
        <end position="17"/>
    </location>
</feature>
<evidence type="ECO:0000256" key="7">
    <source>
        <dbReference type="RuleBase" id="RU000320"/>
    </source>
</evidence>
<dbReference type="GO" id="GO:0008137">
    <property type="term" value="F:NADH dehydrogenase (ubiquinone) activity"/>
    <property type="evidence" value="ECO:0007669"/>
    <property type="project" value="InterPro"/>
</dbReference>
<reference evidence="11 12" key="1">
    <citation type="submission" date="2020-01" db="EMBL/GenBank/DDBJ databases">
        <authorList>
            <person name="Deng T."/>
        </authorList>
    </citation>
    <scope>NUCLEOTIDE SEQUENCE [LARGE SCALE GENOMIC DNA]</scope>
    <source>
        <strain evidence="11 12">5221</strain>
    </source>
</reference>
<evidence type="ECO:0000256" key="9">
    <source>
        <dbReference type="SAM" id="Phobius"/>
    </source>
</evidence>
<dbReference type="Pfam" id="PF00361">
    <property type="entry name" value="Proton_antipo_M"/>
    <property type="match status" value="1"/>
</dbReference>
<name>A0A6N9H8W9_9MICO</name>
<keyword evidence="3" id="KW-1003">Cell membrane</keyword>
<dbReference type="EMBL" id="WWEQ01000043">
    <property type="protein sequence ID" value="MYM20271.1"/>
    <property type="molecule type" value="Genomic_DNA"/>
</dbReference>
<dbReference type="InterPro" id="IPR050586">
    <property type="entry name" value="CPA3_Na-H_Antiporter_D"/>
</dbReference>
<feature type="transmembrane region" description="Helical" evidence="9">
    <location>
        <begin position="629"/>
        <end position="649"/>
    </location>
</feature>
<feature type="compositionally biased region" description="Basic residues" evidence="8">
    <location>
        <begin position="80"/>
        <end position="90"/>
    </location>
</feature>
<evidence type="ECO:0000256" key="5">
    <source>
        <dbReference type="ARBA" id="ARBA00022989"/>
    </source>
</evidence>
<organism evidence="11 12">
    <name type="scientific">Brevibacterium rongguiense</name>
    <dbReference type="NCBI Taxonomy" id="2695267"/>
    <lineage>
        <taxon>Bacteria</taxon>
        <taxon>Bacillati</taxon>
        <taxon>Actinomycetota</taxon>
        <taxon>Actinomycetes</taxon>
        <taxon>Micrococcales</taxon>
        <taxon>Brevibacteriaceae</taxon>
        <taxon>Brevibacterium</taxon>
    </lineage>
</organism>
<accession>A0A6N9H8W9</accession>
<evidence type="ECO:0000256" key="2">
    <source>
        <dbReference type="ARBA" id="ARBA00005346"/>
    </source>
</evidence>
<feature type="compositionally biased region" description="Basic residues" evidence="8">
    <location>
        <begin position="153"/>
        <end position="202"/>
    </location>
</feature>
<feature type="compositionally biased region" description="Basic residues" evidence="8">
    <location>
        <begin position="44"/>
        <end position="64"/>
    </location>
</feature>
<keyword evidence="5 9" id="KW-1133">Transmembrane helix</keyword>
<protein>
    <submittedName>
        <fullName evidence="11">Na+/H+ antiporter subunit D</fullName>
    </submittedName>
</protein>
<feature type="transmembrane region" description="Helical" evidence="9">
    <location>
        <begin position="359"/>
        <end position="380"/>
    </location>
</feature>
<gene>
    <name evidence="11" type="ORF">GSY69_09915</name>
</gene>
<evidence type="ECO:0000256" key="8">
    <source>
        <dbReference type="SAM" id="MobiDB-lite"/>
    </source>
</evidence>
<feature type="region of interest" description="Disordered" evidence="8">
    <location>
        <begin position="39"/>
        <end position="213"/>
    </location>
</feature>
<feature type="transmembrane region" description="Helical" evidence="9">
    <location>
        <begin position="254"/>
        <end position="274"/>
    </location>
</feature>